<keyword evidence="7" id="KW-1185">Reference proteome</keyword>
<dbReference type="InterPro" id="IPR006035">
    <property type="entry name" value="Ureohydrolase"/>
</dbReference>
<dbReference type="CDD" id="cd09988">
    <property type="entry name" value="Formimidoylglutamase"/>
    <property type="match status" value="1"/>
</dbReference>
<evidence type="ECO:0000256" key="5">
    <source>
        <dbReference type="PROSITE-ProRule" id="PRU00742"/>
    </source>
</evidence>
<evidence type="ECO:0000256" key="4">
    <source>
        <dbReference type="ARBA" id="ARBA00023211"/>
    </source>
</evidence>
<dbReference type="PANTHER" id="PTHR11358:SF35">
    <property type="entry name" value="FORMIMIDOYLGLUTAMASE"/>
    <property type="match status" value="1"/>
</dbReference>
<dbReference type="EC" id="3.5.3.8" evidence="6"/>
<proteinExistence type="inferred from homology"/>
<comment type="similarity">
    <text evidence="5">Belongs to the arginase family.</text>
</comment>
<evidence type="ECO:0000313" key="6">
    <source>
        <dbReference type="EMBL" id="MFD2917835.1"/>
    </source>
</evidence>
<dbReference type="EMBL" id="JBHUOS010000016">
    <property type="protein sequence ID" value="MFD2917835.1"/>
    <property type="molecule type" value="Genomic_DNA"/>
</dbReference>
<evidence type="ECO:0000256" key="1">
    <source>
        <dbReference type="ARBA" id="ARBA00022723"/>
    </source>
</evidence>
<keyword evidence="1" id="KW-0479">Metal-binding</keyword>
<dbReference type="Proteomes" id="UP001597548">
    <property type="component" value="Unassembled WGS sequence"/>
</dbReference>
<reference evidence="7" key="1">
    <citation type="journal article" date="2019" name="Int. J. Syst. Evol. Microbiol.">
        <title>The Global Catalogue of Microorganisms (GCM) 10K type strain sequencing project: providing services to taxonomists for standard genome sequencing and annotation.</title>
        <authorList>
            <consortium name="The Broad Institute Genomics Platform"/>
            <consortium name="The Broad Institute Genome Sequencing Center for Infectious Disease"/>
            <person name="Wu L."/>
            <person name="Ma J."/>
        </authorList>
    </citation>
    <scope>NUCLEOTIDE SEQUENCE [LARGE SCALE GENOMIC DNA]</scope>
    <source>
        <strain evidence="7">KCTC 32514</strain>
    </source>
</reference>
<dbReference type="Gene3D" id="3.40.800.10">
    <property type="entry name" value="Ureohydrolase domain"/>
    <property type="match status" value="1"/>
</dbReference>
<name>A0ABW5ZXS0_9FLAO</name>
<dbReference type="Pfam" id="PF00491">
    <property type="entry name" value="Arginase"/>
    <property type="match status" value="1"/>
</dbReference>
<accession>A0ABW5ZXS0</accession>
<gene>
    <name evidence="6" type="ORF">ACFS29_19435</name>
</gene>
<dbReference type="InterPro" id="IPR023696">
    <property type="entry name" value="Ureohydrolase_dom_sf"/>
</dbReference>
<evidence type="ECO:0000256" key="3">
    <source>
        <dbReference type="ARBA" id="ARBA00022808"/>
    </source>
</evidence>
<dbReference type="PROSITE" id="PS51409">
    <property type="entry name" value="ARGINASE_2"/>
    <property type="match status" value="1"/>
</dbReference>
<keyword evidence="3" id="KW-0369">Histidine metabolism</keyword>
<comment type="caution">
    <text evidence="6">The sequence shown here is derived from an EMBL/GenBank/DDBJ whole genome shotgun (WGS) entry which is preliminary data.</text>
</comment>
<dbReference type="GO" id="GO:0050415">
    <property type="term" value="F:formimidoylglutamase activity"/>
    <property type="evidence" value="ECO:0007669"/>
    <property type="project" value="UniProtKB-EC"/>
</dbReference>
<evidence type="ECO:0000256" key="2">
    <source>
        <dbReference type="ARBA" id="ARBA00022801"/>
    </source>
</evidence>
<organism evidence="6 7">
    <name type="scientific">Psychroserpens luteus</name>
    <dbReference type="NCBI Taxonomy" id="1434066"/>
    <lineage>
        <taxon>Bacteria</taxon>
        <taxon>Pseudomonadati</taxon>
        <taxon>Bacteroidota</taxon>
        <taxon>Flavobacteriia</taxon>
        <taxon>Flavobacteriales</taxon>
        <taxon>Flavobacteriaceae</taxon>
        <taxon>Psychroserpens</taxon>
    </lineage>
</organism>
<dbReference type="SUPFAM" id="SSF52768">
    <property type="entry name" value="Arginase/deacetylase"/>
    <property type="match status" value="1"/>
</dbReference>
<protein>
    <submittedName>
        <fullName evidence="6">Formimidoylglutamase</fullName>
        <ecNumber evidence="6">3.5.3.8</ecNumber>
    </submittedName>
</protein>
<sequence>MDNLKLFTTSELNSILKKRSKETKLGEHVMLLPNLKGIYEQLLKTDVSYVIFGIKEDVGVFANYGNPGTYNAWDAAIKILLNIQSNAHTHANKIAILGCLEFPKYQEQIQELDQNKKKDVAKARKKVSSIDESVSFLVSQIVSAGKIPIIIGGGHNNAYGNIKGTALALNKPINAINFDAHHDFRAEEGRHSGNGFSYAFAEGFLKNYFVFGLHENYTSDRIFRTLKKLKAIKYNTFESMMVRRDTSFDAEMKIALEHISSRHFGLEIDCDAIQDVPSSAMTPSGFSVNKTRAFVNYFGKRKQVSYLHICEAAPTPETETQVGKLISYLITDFIRAHENI</sequence>
<evidence type="ECO:0000313" key="7">
    <source>
        <dbReference type="Proteomes" id="UP001597548"/>
    </source>
</evidence>
<keyword evidence="4" id="KW-0464">Manganese</keyword>
<dbReference type="RefSeq" id="WP_194506948.1">
    <property type="nucleotide sequence ID" value="NZ_JADILU010000002.1"/>
</dbReference>
<keyword evidence="2 6" id="KW-0378">Hydrolase</keyword>
<dbReference type="PANTHER" id="PTHR11358">
    <property type="entry name" value="ARGINASE/AGMATINASE"/>
    <property type="match status" value="1"/>
</dbReference>